<organism evidence="2">
    <name type="scientific">Anguilla anguilla</name>
    <name type="common">European freshwater eel</name>
    <name type="synonym">Muraena anguilla</name>
    <dbReference type="NCBI Taxonomy" id="7936"/>
    <lineage>
        <taxon>Eukaryota</taxon>
        <taxon>Metazoa</taxon>
        <taxon>Chordata</taxon>
        <taxon>Craniata</taxon>
        <taxon>Vertebrata</taxon>
        <taxon>Euteleostomi</taxon>
        <taxon>Actinopterygii</taxon>
        <taxon>Neopterygii</taxon>
        <taxon>Teleostei</taxon>
        <taxon>Anguilliformes</taxon>
        <taxon>Anguillidae</taxon>
        <taxon>Anguilla</taxon>
    </lineage>
</organism>
<name>A0A0E9WIT2_ANGAN</name>
<reference evidence="2" key="2">
    <citation type="journal article" date="2015" name="Fish Shellfish Immunol.">
        <title>Early steps in the European eel (Anguilla anguilla)-Vibrio vulnificus interaction in the gills: Role of the RtxA13 toxin.</title>
        <authorList>
            <person name="Callol A."/>
            <person name="Pajuelo D."/>
            <person name="Ebbesson L."/>
            <person name="Teles M."/>
            <person name="MacKenzie S."/>
            <person name="Amaro C."/>
        </authorList>
    </citation>
    <scope>NUCLEOTIDE SEQUENCE</scope>
</reference>
<sequence>MDQELGPRKFCQFKRDQEITVSFIVVTSWSFYKGGGGVFVQVVLYKTEKMRTEMHWQTLRW</sequence>
<dbReference type="EMBL" id="GBXM01019189">
    <property type="protein sequence ID" value="JAH89388.1"/>
    <property type="molecule type" value="Transcribed_RNA"/>
</dbReference>
<dbReference type="AlphaFoldDB" id="A0A0E9WIT2"/>
<accession>A0A0E9WIT2</accession>
<feature type="transmembrane region" description="Helical" evidence="1">
    <location>
        <begin position="20"/>
        <end position="45"/>
    </location>
</feature>
<keyword evidence="1" id="KW-0472">Membrane</keyword>
<protein>
    <submittedName>
        <fullName evidence="2">Uncharacterized protein</fullName>
    </submittedName>
</protein>
<keyword evidence="1" id="KW-0812">Transmembrane</keyword>
<reference evidence="2" key="1">
    <citation type="submission" date="2014-11" db="EMBL/GenBank/DDBJ databases">
        <authorList>
            <person name="Amaro Gonzalez C."/>
        </authorList>
    </citation>
    <scope>NUCLEOTIDE SEQUENCE</scope>
</reference>
<evidence type="ECO:0000313" key="2">
    <source>
        <dbReference type="EMBL" id="JAH89388.1"/>
    </source>
</evidence>
<keyword evidence="1" id="KW-1133">Transmembrane helix</keyword>
<proteinExistence type="predicted"/>
<evidence type="ECO:0000256" key="1">
    <source>
        <dbReference type="SAM" id="Phobius"/>
    </source>
</evidence>